<dbReference type="InterPro" id="IPR001041">
    <property type="entry name" value="2Fe-2S_ferredoxin-type"/>
</dbReference>
<evidence type="ECO:0000313" key="5">
    <source>
        <dbReference type="Proteomes" id="UP001166585"/>
    </source>
</evidence>
<gene>
    <name evidence="4" type="ORF">KIP89_07920</name>
</gene>
<feature type="domain" description="2Fe-2S ferredoxin-type" evidence="3">
    <location>
        <begin position="258"/>
        <end position="353"/>
    </location>
</feature>
<dbReference type="CDD" id="cd00207">
    <property type="entry name" value="fer2"/>
    <property type="match status" value="1"/>
</dbReference>
<dbReference type="InterPro" id="IPR012675">
    <property type="entry name" value="Beta-grasp_dom_sf"/>
</dbReference>
<evidence type="ECO:0000259" key="3">
    <source>
        <dbReference type="PROSITE" id="PS51085"/>
    </source>
</evidence>
<dbReference type="InterPro" id="IPR036010">
    <property type="entry name" value="2Fe-2S_ferredoxin-like_sf"/>
</dbReference>
<dbReference type="PANTHER" id="PTHR43081:SF1">
    <property type="entry name" value="ADENYLATE CYCLASE, TERMINAL-DIFFERENTIATION SPECIFIC"/>
    <property type="match status" value="1"/>
</dbReference>
<protein>
    <submittedName>
        <fullName evidence="4">2Fe-2S iron-sulfur cluster binding domain-containing protein</fullName>
    </submittedName>
</protein>
<keyword evidence="5" id="KW-1185">Reference proteome</keyword>
<feature type="transmembrane region" description="Helical" evidence="1">
    <location>
        <begin position="184"/>
        <end position="204"/>
    </location>
</feature>
<dbReference type="PROSITE" id="PS51085">
    <property type="entry name" value="2FE2S_FER_2"/>
    <property type="match status" value="1"/>
</dbReference>
<dbReference type="SUPFAM" id="SSF81343">
    <property type="entry name" value="Fumarate reductase respiratory complex transmembrane subunits"/>
    <property type="match status" value="1"/>
</dbReference>
<dbReference type="InterPro" id="IPR050697">
    <property type="entry name" value="Adenylyl/Guanylyl_Cyclase_3/4"/>
</dbReference>
<dbReference type="Gene3D" id="3.10.20.30">
    <property type="match status" value="1"/>
</dbReference>
<dbReference type="InterPro" id="IPR034804">
    <property type="entry name" value="SQR/QFR_C/D"/>
</dbReference>
<reference evidence="4" key="1">
    <citation type="submission" date="2021-05" db="EMBL/GenBank/DDBJ databases">
        <authorList>
            <person name="Sun Q."/>
            <person name="Inoue M."/>
        </authorList>
    </citation>
    <scope>NUCLEOTIDE SEQUENCE</scope>
    <source>
        <strain evidence="4">VKM B-3255</strain>
    </source>
</reference>
<evidence type="ECO:0000313" key="4">
    <source>
        <dbReference type="EMBL" id="MBS9477031.1"/>
    </source>
</evidence>
<dbReference type="Pfam" id="PF00211">
    <property type="entry name" value="Guanylate_cyc"/>
    <property type="match status" value="1"/>
</dbReference>
<dbReference type="InterPro" id="IPR029787">
    <property type="entry name" value="Nucleotide_cyclase"/>
</dbReference>
<dbReference type="EMBL" id="JAHCQH010000015">
    <property type="protein sequence ID" value="MBS9477031.1"/>
    <property type="molecule type" value="Genomic_DNA"/>
</dbReference>
<evidence type="ECO:0000259" key="2">
    <source>
        <dbReference type="PROSITE" id="PS50125"/>
    </source>
</evidence>
<feature type="domain" description="Guanylate cyclase" evidence="2">
    <location>
        <begin position="376"/>
        <end position="509"/>
    </location>
</feature>
<dbReference type="Proteomes" id="UP001166585">
    <property type="component" value="Unassembled WGS sequence"/>
</dbReference>
<dbReference type="Pfam" id="PF00111">
    <property type="entry name" value="Fer2"/>
    <property type="match status" value="1"/>
</dbReference>
<dbReference type="SUPFAM" id="SSF54292">
    <property type="entry name" value="2Fe-2S ferredoxin-like"/>
    <property type="match status" value="1"/>
</dbReference>
<accession>A0ABS5R816</accession>
<proteinExistence type="predicted"/>
<comment type="caution">
    <text evidence="4">The sequence shown here is derived from an EMBL/GenBank/DDBJ whole genome shotgun (WGS) entry which is preliminary data.</text>
</comment>
<dbReference type="PANTHER" id="PTHR43081">
    <property type="entry name" value="ADENYLATE CYCLASE, TERMINAL-DIFFERENTIATION SPECIFIC-RELATED"/>
    <property type="match status" value="1"/>
</dbReference>
<dbReference type="InterPro" id="IPR001054">
    <property type="entry name" value="A/G_cyclase"/>
</dbReference>
<feature type="transmembrane region" description="Helical" evidence="1">
    <location>
        <begin position="76"/>
        <end position="94"/>
    </location>
</feature>
<dbReference type="CDD" id="cd07302">
    <property type="entry name" value="CHD"/>
    <property type="match status" value="1"/>
</dbReference>
<name>A0ABS5R816_9HYPH</name>
<dbReference type="SMART" id="SM00044">
    <property type="entry name" value="CYCc"/>
    <property type="match status" value="1"/>
</dbReference>
<evidence type="ECO:0000256" key="1">
    <source>
        <dbReference type="SAM" id="Phobius"/>
    </source>
</evidence>
<feature type="transmembrane region" description="Helical" evidence="1">
    <location>
        <begin position="137"/>
        <end position="163"/>
    </location>
</feature>
<keyword evidence="1" id="KW-0812">Transmembrane</keyword>
<keyword evidence="1" id="KW-1133">Transmembrane helix</keyword>
<organism evidence="4 5">
    <name type="scientific">Ancylobacter radicis</name>
    <dbReference type="NCBI Taxonomy" id="2836179"/>
    <lineage>
        <taxon>Bacteria</taxon>
        <taxon>Pseudomonadati</taxon>
        <taxon>Pseudomonadota</taxon>
        <taxon>Alphaproteobacteria</taxon>
        <taxon>Hyphomicrobiales</taxon>
        <taxon>Xanthobacteraceae</taxon>
        <taxon>Ancylobacter</taxon>
    </lineage>
</organism>
<keyword evidence="1" id="KW-0472">Membrane</keyword>
<feature type="transmembrane region" description="Helical" evidence="1">
    <location>
        <begin position="231"/>
        <end position="252"/>
    </location>
</feature>
<dbReference type="SUPFAM" id="SSF55073">
    <property type="entry name" value="Nucleotide cyclase"/>
    <property type="match status" value="1"/>
</dbReference>
<dbReference type="PROSITE" id="PS50125">
    <property type="entry name" value="GUANYLATE_CYCLASE_2"/>
    <property type="match status" value="1"/>
</dbReference>
<dbReference type="RefSeq" id="WP_213754846.1">
    <property type="nucleotide sequence ID" value="NZ_JAHCQH010000015.1"/>
</dbReference>
<sequence>MSLTSTSPSRHTAVEARGDLRDLPWACMARLWSGIILFAFVLTHLLNHAVGIFGVGAMEYAQHWRWLLWQSWPGTVLLYGAALTHMVLASYRIALRRTWRMPKDEAWQIVSGLAIPLLVAGHVLNTRVASSWFDADISYHAILYNLFPAALFSQSMLLVVSWSHGVIGMHHALRYMHWYRNVRVGGLVLAVLIPVLALAGFVAGGREAIHRPAPAARTPEQIAGLDRASTLVYSGVAGFALGFVGLIGVFYIRRRVVHTVTVTYRGYGPVEVPCGTSLLEASRMYHIPHPSTCRGRGRCSTCRVQILSGAETLPQPFGAERAVLASIGAPGSVRLACQIRPEHDLSVRVLMPVLGRQLGGDQDAEAREWAIERDATVLVLDLRAFSTLTHNRLPYEIAVLVNRFSSEMTQAVESHGGRIDQMYGDGLMAVFDASDKRAGGARAALRAARDMTRVLELLNSEMRGALPIPVRAGIGIHTGSIVLARVGDGVSDNLIRAIGNTVAVAVALEAASKEFVADYVVSTETAEASGFDFSHLTKREMTLDSNGMSVSAYAIPDVTTLDAIMAGKLRLGMLNPAHS</sequence>
<feature type="transmembrane region" description="Helical" evidence="1">
    <location>
        <begin position="106"/>
        <end position="125"/>
    </location>
</feature>
<dbReference type="Gene3D" id="3.30.70.1230">
    <property type="entry name" value="Nucleotide cyclase"/>
    <property type="match status" value="1"/>
</dbReference>
<feature type="transmembrane region" description="Helical" evidence="1">
    <location>
        <begin position="31"/>
        <end position="56"/>
    </location>
</feature>